<dbReference type="AlphaFoldDB" id="A0A1A7ZNW1"/>
<sequence>PVFYKHYRSINCFDPAARKRIATQLLLPIFDYADLIYPNSASTCLHSLHVIYNSVCRFVLRCPFRTHHCLSWYSLKARCQLHWLLFIFKCTHSDFPSYLKALLVPVVPDRC</sequence>
<feature type="non-terminal residue" evidence="1">
    <location>
        <position position="1"/>
    </location>
</feature>
<reference evidence="1" key="1">
    <citation type="submission" date="2016-05" db="EMBL/GenBank/DDBJ databases">
        <authorList>
            <person name="Lavstsen T."/>
            <person name="Jespersen J.S."/>
        </authorList>
    </citation>
    <scope>NUCLEOTIDE SEQUENCE</scope>
    <source>
        <tissue evidence="1">Brain</tissue>
    </source>
</reference>
<reference evidence="1" key="2">
    <citation type="submission" date="2016-06" db="EMBL/GenBank/DDBJ databases">
        <title>The genome of a short-lived fish provides insights into sex chromosome evolution and the genetic control of aging.</title>
        <authorList>
            <person name="Reichwald K."/>
            <person name="Felder M."/>
            <person name="Petzold A."/>
            <person name="Koch P."/>
            <person name="Groth M."/>
            <person name="Platzer M."/>
        </authorList>
    </citation>
    <scope>NUCLEOTIDE SEQUENCE</scope>
    <source>
        <tissue evidence="1">Brain</tissue>
    </source>
</reference>
<evidence type="ECO:0000313" key="1">
    <source>
        <dbReference type="EMBL" id="SBP43695.1"/>
    </source>
</evidence>
<proteinExistence type="predicted"/>
<organism evidence="1">
    <name type="scientific">Nothobranchius furzeri</name>
    <name type="common">Turquoise killifish</name>
    <dbReference type="NCBI Taxonomy" id="105023"/>
    <lineage>
        <taxon>Eukaryota</taxon>
        <taxon>Metazoa</taxon>
        <taxon>Chordata</taxon>
        <taxon>Craniata</taxon>
        <taxon>Vertebrata</taxon>
        <taxon>Euteleostomi</taxon>
        <taxon>Actinopterygii</taxon>
        <taxon>Neopterygii</taxon>
        <taxon>Teleostei</taxon>
        <taxon>Neoteleostei</taxon>
        <taxon>Acanthomorphata</taxon>
        <taxon>Ovalentaria</taxon>
        <taxon>Atherinomorphae</taxon>
        <taxon>Cyprinodontiformes</taxon>
        <taxon>Nothobranchiidae</taxon>
        <taxon>Nothobranchius</taxon>
    </lineage>
</organism>
<gene>
    <name evidence="1" type="primary">CU302316.1</name>
</gene>
<name>A0A1A7ZNW1_NOTFU</name>
<protein>
    <submittedName>
        <fullName evidence="1">Uncharacterized protein</fullName>
    </submittedName>
</protein>
<dbReference type="EMBL" id="HADY01005210">
    <property type="protein sequence ID" value="SBP43695.1"/>
    <property type="molecule type" value="Transcribed_RNA"/>
</dbReference>
<accession>A0A1A7ZNW1</accession>
<feature type="non-terminal residue" evidence="1">
    <location>
        <position position="111"/>
    </location>
</feature>